<feature type="signal peptide" evidence="3">
    <location>
        <begin position="1"/>
        <end position="24"/>
    </location>
</feature>
<feature type="region of interest" description="Disordered" evidence="1">
    <location>
        <begin position="234"/>
        <end position="283"/>
    </location>
</feature>
<gene>
    <name evidence="4" type="ORF">BD311DRAFT_416096</name>
</gene>
<feature type="chain" id="PRO_5021026692" evidence="3">
    <location>
        <begin position="25"/>
        <end position="463"/>
    </location>
</feature>
<evidence type="ECO:0000313" key="4">
    <source>
        <dbReference type="EMBL" id="TBU26828.1"/>
    </source>
</evidence>
<evidence type="ECO:0000256" key="3">
    <source>
        <dbReference type="SAM" id="SignalP"/>
    </source>
</evidence>
<accession>A0A4Q9MJF1</accession>
<evidence type="ECO:0000256" key="2">
    <source>
        <dbReference type="SAM" id="Phobius"/>
    </source>
</evidence>
<reference evidence="4" key="1">
    <citation type="submission" date="2019-01" db="EMBL/GenBank/DDBJ databases">
        <title>Draft genome sequences of three monokaryotic isolates of the white-rot basidiomycete fungus Dichomitus squalens.</title>
        <authorList>
            <consortium name="DOE Joint Genome Institute"/>
            <person name="Lopez S.C."/>
            <person name="Andreopoulos B."/>
            <person name="Pangilinan J."/>
            <person name="Lipzen A."/>
            <person name="Riley R."/>
            <person name="Ahrendt S."/>
            <person name="Ng V."/>
            <person name="Barry K."/>
            <person name="Daum C."/>
            <person name="Grigoriev I.V."/>
            <person name="Hilden K.S."/>
            <person name="Makela M.R."/>
            <person name="de Vries R.P."/>
        </authorList>
    </citation>
    <scope>NUCLEOTIDE SEQUENCE [LARGE SCALE GENOMIC DNA]</scope>
    <source>
        <strain evidence="4">OM18370.1</strain>
    </source>
</reference>
<keyword evidence="2" id="KW-0812">Transmembrane</keyword>
<organism evidence="4">
    <name type="scientific">Dichomitus squalens</name>
    <dbReference type="NCBI Taxonomy" id="114155"/>
    <lineage>
        <taxon>Eukaryota</taxon>
        <taxon>Fungi</taxon>
        <taxon>Dikarya</taxon>
        <taxon>Basidiomycota</taxon>
        <taxon>Agaricomycotina</taxon>
        <taxon>Agaricomycetes</taxon>
        <taxon>Polyporales</taxon>
        <taxon>Polyporaceae</taxon>
        <taxon>Dichomitus</taxon>
    </lineage>
</organism>
<dbReference type="Gene3D" id="2.60.120.260">
    <property type="entry name" value="Galactose-binding domain-like"/>
    <property type="match status" value="1"/>
</dbReference>
<keyword evidence="2" id="KW-1133">Transmembrane helix</keyword>
<sequence length="463" mass="48529">MFSIRCRVAFHLLLGFLATQRAASTTHIIDDADTSGAISYTTPQSWSQGAGCTSCWIHPDPSEAFDGTWHDTSHFTTDTDERFITVQFTGTAVSVYNIVANTAAQPNTVTAVNLWFEIDGERVGSGYQHDPSSSTDIEYNVLVFSQDGLSNSPHVLVIHATDGVNTNVLFDRVEYTVPDPPVTTSTTVTTAAPPPPTAKETTVVTSVITTTGSTGLVVTTQSITDTLFSSRASAAPSGLSSSTASTSSVSAPSSTPSKTSPVSSSTRSSATATTTTPDAASSSVAAVAVTTSKRSPPTGLIAGAVVGGLAIVIFLVSLVLWLRRRARSATHRADMSTIGSSGNMGELLGGASERAYSDVEQSAEPSSASRIVHIAPEMLSRALSRTSRDASAGTIYPSNTSPGQNADVPYMPPELAYRHHENIFRSPDAEEKVLLGGYEESAHCVHGRWLDFARAGFDAAGGD</sequence>
<dbReference type="EMBL" id="ML143440">
    <property type="protein sequence ID" value="TBU26828.1"/>
    <property type="molecule type" value="Genomic_DNA"/>
</dbReference>
<dbReference type="Proteomes" id="UP000292957">
    <property type="component" value="Unassembled WGS sequence"/>
</dbReference>
<evidence type="ECO:0000256" key="1">
    <source>
        <dbReference type="SAM" id="MobiDB-lite"/>
    </source>
</evidence>
<feature type="transmembrane region" description="Helical" evidence="2">
    <location>
        <begin position="300"/>
        <end position="322"/>
    </location>
</feature>
<dbReference type="AlphaFoldDB" id="A0A4Q9MJF1"/>
<name>A0A4Q9MJF1_9APHY</name>
<dbReference type="CDD" id="cd12087">
    <property type="entry name" value="TM_EGFR-like"/>
    <property type="match status" value="1"/>
</dbReference>
<protein>
    <submittedName>
        <fullName evidence="4">Uncharacterized protein</fullName>
    </submittedName>
</protein>
<proteinExistence type="predicted"/>
<dbReference type="OrthoDB" id="2757180at2759"/>
<keyword evidence="3" id="KW-0732">Signal</keyword>
<keyword evidence="2" id="KW-0472">Membrane</keyword>